<evidence type="ECO:0000259" key="2">
    <source>
        <dbReference type="Pfam" id="PF09084"/>
    </source>
</evidence>
<dbReference type="Pfam" id="PF09084">
    <property type="entry name" value="NMT1"/>
    <property type="match status" value="1"/>
</dbReference>
<dbReference type="InterPro" id="IPR027939">
    <property type="entry name" value="NMT1/THI5"/>
</dbReference>
<dbReference type="Gene3D" id="3.40.190.10">
    <property type="entry name" value="Periplasmic binding protein-like II"/>
    <property type="match status" value="2"/>
</dbReference>
<dbReference type="GO" id="GO:0009228">
    <property type="term" value="P:thiamine biosynthetic process"/>
    <property type="evidence" value="ECO:0007669"/>
    <property type="project" value="InterPro"/>
</dbReference>
<evidence type="ECO:0000313" key="4">
    <source>
        <dbReference type="Proteomes" id="UP000197334"/>
    </source>
</evidence>
<keyword evidence="4" id="KW-1185">Reference proteome</keyword>
<evidence type="ECO:0000256" key="1">
    <source>
        <dbReference type="SAM" id="MobiDB-lite"/>
    </source>
</evidence>
<dbReference type="InterPro" id="IPR015168">
    <property type="entry name" value="SsuA/THI5"/>
</dbReference>
<accession>A0A246RVA5</accession>
<proteinExistence type="predicted"/>
<dbReference type="EMBL" id="JPUA01000037">
    <property type="protein sequence ID" value="OWV28099.1"/>
    <property type="molecule type" value="Genomic_DNA"/>
</dbReference>
<dbReference type="Proteomes" id="UP000197334">
    <property type="component" value="Unassembled WGS sequence"/>
</dbReference>
<sequence length="395" mass="43525">MLRCLSRCWHPILLSIIITVLFSNSVIYANEESEESAKEESSLEEESLQDGESSPESTPLTLDSDVEVPEAFWRPIDSESAEEVPTMAQTPAPPLEPPPVKHITLMLDWYLSPQHAALVIAKERGLYAAQGLEVDIQSPADPSIAIKLLTAGEVDLALTRQPLLHLYVHNGAPITRIATLIETSLSAVIVAGQAQAETESTLAGLHYGYTTGEGRDLSIPRLIPSSVRQTDDFTPPANLHFDPIRAMREGQIDAVADGFYHYLPQQLATEGINTHVIRFNELDIPRSDGLVVLANSDTLVRRADTWSRFVLALEQASHWIIDNPDAAWEQLISAHPVLDNDINANAWEDILRRIALSPAALDSRRYAGFETFLNQMGLTDATLPVTRLAVDPHTL</sequence>
<reference evidence="3 4" key="1">
    <citation type="submission" date="2014-08" db="EMBL/GenBank/DDBJ databases">
        <title>Draft genome sequence of a novel L-asparaginase producing marine bacterium, Halomonas campaniensis.</title>
        <authorList>
            <person name="Sundarakrishnan B."/>
            <person name="Moushumi Priya A."/>
            <person name="Raman G."/>
            <person name="Sakthivel N."/>
            <person name="Park S."/>
            <person name="Jayachandran S."/>
        </authorList>
    </citation>
    <scope>NUCLEOTIDE SEQUENCE [LARGE SCALE GENOMIC DNA]</scope>
    <source>
        <strain evidence="3 4">SK03</strain>
    </source>
</reference>
<feature type="domain" description="SsuA/THI5-like" evidence="2">
    <location>
        <begin position="113"/>
        <end position="327"/>
    </location>
</feature>
<evidence type="ECO:0000313" key="3">
    <source>
        <dbReference type="EMBL" id="OWV28099.1"/>
    </source>
</evidence>
<feature type="region of interest" description="Disordered" evidence="1">
    <location>
        <begin position="33"/>
        <end position="64"/>
    </location>
</feature>
<comment type="caution">
    <text evidence="3">The sequence shown here is derived from an EMBL/GenBank/DDBJ whole genome shotgun (WGS) entry which is preliminary data.</text>
</comment>
<dbReference type="PANTHER" id="PTHR31528">
    <property type="entry name" value="4-AMINO-5-HYDROXYMETHYL-2-METHYLPYRIMIDINE PHOSPHATE SYNTHASE THI11-RELATED"/>
    <property type="match status" value="1"/>
</dbReference>
<dbReference type="AlphaFoldDB" id="A0A246RVA5"/>
<dbReference type="OrthoDB" id="5348911at2"/>
<organism evidence="3 4">
    <name type="scientific">Halomonas campaniensis</name>
    <dbReference type="NCBI Taxonomy" id="213554"/>
    <lineage>
        <taxon>Bacteria</taxon>
        <taxon>Pseudomonadati</taxon>
        <taxon>Pseudomonadota</taxon>
        <taxon>Gammaproteobacteria</taxon>
        <taxon>Oceanospirillales</taxon>
        <taxon>Halomonadaceae</taxon>
        <taxon>Halomonas</taxon>
    </lineage>
</organism>
<gene>
    <name evidence="3" type="ORF">JI62_17275</name>
</gene>
<dbReference type="RefSeq" id="WP_088701398.1">
    <property type="nucleotide sequence ID" value="NZ_JPUA01000037.1"/>
</dbReference>
<name>A0A246RVA5_9GAMM</name>
<dbReference type="PANTHER" id="PTHR31528:SF3">
    <property type="entry name" value="THIAMINE BIOSYNTHESIS PROTEIN HI_0357-RELATED"/>
    <property type="match status" value="1"/>
</dbReference>
<dbReference type="SUPFAM" id="SSF53850">
    <property type="entry name" value="Periplasmic binding protein-like II"/>
    <property type="match status" value="1"/>
</dbReference>
<protein>
    <submittedName>
        <fullName evidence="3">ABC transporter substrate-binding protein</fullName>
    </submittedName>
</protein>